<dbReference type="GO" id="GO:0005634">
    <property type="term" value="C:nucleus"/>
    <property type="evidence" value="ECO:0007669"/>
    <property type="project" value="UniProtKB-SubCell"/>
</dbReference>
<dbReference type="GO" id="GO:0061733">
    <property type="term" value="F:protein-lysine-acetyltransferase activity"/>
    <property type="evidence" value="ECO:0007669"/>
    <property type="project" value="TreeGrafter"/>
</dbReference>
<dbReference type="AlphaFoldDB" id="A0A0N4WA72"/>
<dbReference type="GO" id="GO:0000785">
    <property type="term" value="C:chromatin"/>
    <property type="evidence" value="ECO:0007669"/>
    <property type="project" value="TreeGrafter"/>
</dbReference>
<evidence type="ECO:0000313" key="14">
    <source>
        <dbReference type="Proteomes" id="UP000268014"/>
    </source>
</evidence>
<evidence type="ECO:0000256" key="3">
    <source>
        <dbReference type="ARBA" id="ARBA00022679"/>
    </source>
</evidence>
<sequence>MQEQKRITEFFSSPIAKKSSLSPRMPIFDLTPKQSTKKKPRLSVDEHDSKQTTLNAGQQKIGGQYCRECDMMYSIESVAEVEMHKKHHNRLFDIAEVKCDMMYSIESVAEVEMHKKHHNRLFDIAEVKVSSSQLSLWLRRERHYDSPNGTIFRIHPHSRSTLKRKVELVIEEIVNPSVGFASDLSIWGWDERRTVWASVVSEGSTYYIAGVIVTEPLLSAQCSVTGGTIRDGEPIIGVNRLWTHFAARRKGTASEILDVIRKWYFTGVLVPRNRVAFSDPTDLGRKFAEHYLRKEGQSSSSILIYQVSK</sequence>
<keyword evidence="3" id="KW-0808">Transferase</keyword>
<dbReference type="InterPro" id="IPR028005">
    <property type="entry name" value="AcTrfase_ESCO_Znf_dom"/>
</dbReference>
<evidence type="ECO:0000256" key="1">
    <source>
        <dbReference type="ARBA" id="ARBA00004123"/>
    </source>
</evidence>
<feature type="region of interest" description="Disordered" evidence="10">
    <location>
        <begin position="17"/>
        <end position="56"/>
    </location>
</feature>
<comment type="subcellular location">
    <subcellularLocation>
        <location evidence="1">Nucleus</location>
    </subcellularLocation>
</comment>
<evidence type="ECO:0000256" key="10">
    <source>
        <dbReference type="SAM" id="MobiDB-lite"/>
    </source>
</evidence>
<evidence type="ECO:0000256" key="4">
    <source>
        <dbReference type="ARBA" id="ARBA00022723"/>
    </source>
</evidence>
<dbReference type="WBParaSite" id="HPLM_0000726001-mRNA-1">
    <property type="protein sequence ID" value="HPLM_0000726001-mRNA-1"/>
    <property type="gene ID" value="HPLM_0000726001"/>
</dbReference>
<feature type="domain" description="N-acetyltransferase ESCO acetyl-transferase" evidence="12">
    <location>
        <begin position="235"/>
        <end position="295"/>
    </location>
</feature>
<name>A0A0N4WA72_HAEPC</name>
<evidence type="ECO:0000256" key="5">
    <source>
        <dbReference type="ARBA" id="ARBA00022771"/>
    </source>
</evidence>
<comment type="similarity">
    <text evidence="2">Belongs to the acetyltransferase family. ECO subfamily.</text>
</comment>
<dbReference type="GO" id="GO:0008270">
    <property type="term" value="F:zinc ion binding"/>
    <property type="evidence" value="ECO:0007669"/>
    <property type="project" value="UniProtKB-KW"/>
</dbReference>
<evidence type="ECO:0000256" key="6">
    <source>
        <dbReference type="ARBA" id="ARBA00022833"/>
    </source>
</evidence>
<dbReference type="GO" id="GO:0007064">
    <property type="term" value="P:mitotic sister chromatid cohesion"/>
    <property type="evidence" value="ECO:0007669"/>
    <property type="project" value="TreeGrafter"/>
</dbReference>
<evidence type="ECO:0000256" key="8">
    <source>
        <dbReference type="ARBA" id="ARBA00023306"/>
    </source>
</evidence>
<keyword evidence="8" id="KW-0131">Cell cycle</keyword>
<dbReference type="Pfam" id="PF13878">
    <property type="entry name" value="zf-C2H2_3"/>
    <property type="match status" value="1"/>
</dbReference>
<keyword evidence="5" id="KW-0863">Zinc-finger</keyword>
<feature type="domain" description="N-acetyltransferase ESCO zinc-finger" evidence="11">
    <location>
        <begin position="51"/>
        <end position="90"/>
    </location>
</feature>
<reference evidence="15" key="1">
    <citation type="submission" date="2017-02" db="UniProtKB">
        <authorList>
            <consortium name="WormBaseParasite"/>
        </authorList>
    </citation>
    <scope>IDENTIFICATION</scope>
</reference>
<evidence type="ECO:0000259" key="11">
    <source>
        <dbReference type="Pfam" id="PF13878"/>
    </source>
</evidence>
<evidence type="ECO:0000259" key="12">
    <source>
        <dbReference type="Pfam" id="PF13880"/>
    </source>
</evidence>
<evidence type="ECO:0000256" key="2">
    <source>
        <dbReference type="ARBA" id="ARBA00005816"/>
    </source>
</evidence>
<dbReference type="STRING" id="6290.A0A0N4WA72"/>
<keyword evidence="14" id="KW-1185">Reference proteome</keyword>
<dbReference type="OMA" id="DHARSHF"/>
<gene>
    <name evidence="13" type="ORF">HPLM_LOCUS7252</name>
</gene>
<keyword evidence="4" id="KW-0479">Metal-binding</keyword>
<evidence type="ECO:0000313" key="13">
    <source>
        <dbReference type="EMBL" id="VDO31359.1"/>
    </source>
</evidence>
<organism evidence="15">
    <name type="scientific">Haemonchus placei</name>
    <name type="common">Barber's pole worm</name>
    <dbReference type="NCBI Taxonomy" id="6290"/>
    <lineage>
        <taxon>Eukaryota</taxon>
        <taxon>Metazoa</taxon>
        <taxon>Ecdysozoa</taxon>
        <taxon>Nematoda</taxon>
        <taxon>Chromadorea</taxon>
        <taxon>Rhabditida</taxon>
        <taxon>Rhabditina</taxon>
        <taxon>Rhabditomorpha</taxon>
        <taxon>Strongyloidea</taxon>
        <taxon>Trichostrongylidae</taxon>
        <taxon>Haemonchus</taxon>
    </lineage>
</organism>
<evidence type="ECO:0000256" key="9">
    <source>
        <dbReference type="ARBA" id="ARBA00023315"/>
    </source>
</evidence>
<evidence type="ECO:0000313" key="15">
    <source>
        <dbReference type="WBParaSite" id="HPLM_0000726001-mRNA-1"/>
    </source>
</evidence>
<reference evidence="13 14" key="2">
    <citation type="submission" date="2018-11" db="EMBL/GenBank/DDBJ databases">
        <authorList>
            <consortium name="Pathogen Informatics"/>
        </authorList>
    </citation>
    <scope>NUCLEOTIDE SEQUENCE [LARGE SCALE GENOMIC DNA]</scope>
    <source>
        <strain evidence="13 14">MHpl1</strain>
    </source>
</reference>
<keyword evidence="6" id="KW-0862">Zinc</keyword>
<dbReference type="Pfam" id="PF13880">
    <property type="entry name" value="Acetyltransf_13"/>
    <property type="match status" value="1"/>
</dbReference>
<evidence type="ECO:0000256" key="7">
    <source>
        <dbReference type="ARBA" id="ARBA00023242"/>
    </source>
</evidence>
<dbReference type="EMBL" id="UZAF01016627">
    <property type="protein sequence ID" value="VDO31359.1"/>
    <property type="molecule type" value="Genomic_DNA"/>
</dbReference>
<keyword evidence="7" id="KW-0539">Nucleus</keyword>
<dbReference type="InterPro" id="IPR028009">
    <property type="entry name" value="ESCO_Acetyltransf_dom"/>
</dbReference>
<dbReference type="OrthoDB" id="428854at2759"/>
<proteinExistence type="inferred from homology"/>
<accession>A0A0N4WA72</accession>
<protein>
    <submittedName>
        <fullName evidence="15">Acetyltransf_13 domain-containing protein</fullName>
    </submittedName>
</protein>
<dbReference type="PANTHER" id="PTHR45884:SF2">
    <property type="entry name" value="N-ACETYLTRANSFERASE ECO"/>
    <property type="match status" value="1"/>
</dbReference>
<dbReference type="PANTHER" id="PTHR45884">
    <property type="entry name" value="N-ACETYLTRANSFERASE ECO"/>
    <property type="match status" value="1"/>
</dbReference>
<keyword evidence="9" id="KW-0012">Acyltransferase</keyword>
<dbReference type="Proteomes" id="UP000268014">
    <property type="component" value="Unassembled WGS sequence"/>
</dbReference>